<keyword evidence="6 10" id="KW-0798">TonB box</keyword>
<dbReference type="Proteomes" id="UP001203342">
    <property type="component" value="Unassembled WGS sequence"/>
</dbReference>
<evidence type="ECO:0000256" key="8">
    <source>
        <dbReference type="ARBA" id="ARBA00023237"/>
    </source>
</evidence>
<dbReference type="PROSITE" id="PS52016">
    <property type="entry name" value="TONB_DEPENDENT_REC_3"/>
    <property type="match status" value="1"/>
</dbReference>
<dbReference type="PROSITE" id="PS01156">
    <property type="entry name" value="TONB_DEPENDENT_REC_2"/>
    <property type="match status" value="1"/>
</dbReference>
<evidence type="ECO:0000313" key="15">
    <source>
        <dbReference type="Proteomes" id="UP001203342"/>
    </source>
</evidence>
<dbReference type="RefSeq" id="WP_250580113.1">
    <property type="nucleotide sequence ID" value="NZ_JAMLJN010000002.1"/>
</dbReference>
<evidence type="ECO:0000256" key="3">
    <source>
        <dbReference type="ARBA" id="ARBA00022452"/>
    </source>
</evidence>
<comment type="subcellular location">
    <subcellularLocation>
        <location evidence="1 9">Cell outer membrane</location>
        <topology evidence="1 9">Multi-pass membrane protein</topology>
    </subcellularLocation>
</comment>
<evidence type="ECO:0000256" key="11">
    <source>
        <dbReference type="SAM" id="SignalP"/>
    </source>
</evidence>
<feature type="signal peptide" evidence="11">
    <location>
        <begin position="1"/>
        <end position="21"/>
    </location>
</feature>
<keyword evidence="15" id="KW-1185">Reference proteome</keyword>
<keyword evidence="7 9" id="KW-0472">Membrane</keyword>
<sequence>MKIFKNAFLTGFLLLTMSVFSQSKITGVVIDGEQNQPLVGASVVVKGTTVGAAADFDGKFELSTSQKSGVVTISFLGFVSKSVPFTITGNSVNLGRIVLSPDTSELQELVVIGKGIIDVAKERKTPIAVSTIKAVEIQEKVGTADVTQAMVNTPSVYVAGQSGGYGDSRITVRGFQQDNTAFLLNGQPINGMEDGKMYWSNWSGMSDIANFIQVQRGLGSSKLAISSVGGTVNFVTKATDKKEGGFVSMGVANSDYFKSTAAYNTGMMKNGLGVSLMLSHWQGDGYNQGTRGEGQNYFISFGYKLNDRHNFNFLITGAPQSHDQNFTKRISDYLGFGRKYNNNYGYLNGQYMSERTNFYHKPVANLNWDFNINSTTNLSTVLYASWGRGGGTGNYGSGKRSISQVNPYTGQSQSTYIDFDQIYANNSADADGIGTSSNYAIRASMNNHAWYGVVSNLKKEINKNLNLNFGLDLRTYNGDHYRQVSNFLGLSGWRESRPLRDNTHIIPNPNTLPSATNTVNQSYNINPWYAFFNSADDSQKIDYDYSETITYGGLFGQIEYSNDKFSTFFQGAVSNQSHQRFDYYDYQDQYQDSEKVNNVGFNVKGGASYNINEQHVVYGNAGYYSRQPYHDNIYLNFTNQVNPLTKNEKVLGLEAGYTFKSKIFTASLNAYRTSWEDRVVTTSTVLTSNTTIGTTNLLSGDVVISANQGVKQVHTGLELDFVLKPFDKLDVKGFASVGNWEYDGSAIRRRFDENLNILDETLTDNDGGKVGDAAQTTWGLGAKYEVFERFSVDADWRNYDNLYANVVTKNNLELPSYDLVDMGISYKMLVGKEKQNSVNFRFNVNNLFDEVYISELTSNIKTTAFISGNSGPTYQSAGRVYKGIADGNQGFFGFGRTWNFTLRYNF</sequence>
<proteinExistence type="inferred from homology"/>
<dbReference type="Gene3D" id="2.40.170.20">
    <property type="entry name" value="TonB-dependent receptor, beta-barrel domain"/>
    <property type="match status" value="1"/>
</dbReference>
<dbReference type="InterPro" id="IPR037066">
    <property type="entry name" value="Plug_dom_sf"/>
</dbReference>
<dbReference type="InterPro" id="IPR036942">
    <property type="entry name" value="Beta-barrel_TonB_sf"/>
</dbReference>
<dbReference type="Pfam" id="PF13715">
    <property type="entry name" value="CarbopepD_reg_2"/>
    <property type="match status" value="1"/>
</dbReference>
<feature type="domain" description="TonB-dependent receptor-like beta-barrel" evidence="12">
    <location>
        <begin position="451"/>
        <end position="847"/>
    </location>
</feature>
<dbReference type="Pfam" id="PF07715">
    <property type="entry name" value="Plug"/>
    <property type="match status" value="1"/>
</dbReference>
<keyword evidence="8 9" id="KW-0998">Cell outer membrane</keyword>
<dbReference type="PANTHER" id="PTHR30069:SF50">
    <property type="entry name" value="TONB-DEPENDENT RECEPTOR HI_1217-RELATED"/>
    <property type="match status" value="1"/>
</dbReference>
<evidence type="ECO:0000256" key="2">
    <source>
        <dbReference type="ARBA" id="ARBA00022448"/>
    </source>
</evidence>
<feature type="chain" id="PRO_5045680690" evidence="11">
    <location>
        <begin position="22"/>
        <end position="906"/>
    </location>
</feature>
<dbReference type="Gene3D" id="2.60.40.1120">
    <property type="entry name" value="Carboxypeptidase-like, regulatory domain"/>
    <property type="match status" value="1"/>
</dbReference>
<dbReference type="Pfam" id="PF00593">
    <property type="entry name" value="TonB_dep_Rec_b-barrel"/>
    <property type="match status" value="1"/>
</dbReference>
<keyword evidence="2 9" id="KW-0813">Transport</keyword>
<name>A0ABT0TFK3_9FLAO</name>
<comment type="caution">
    <text evidence="14">The sequence shown here is derived from an EMBL/GenBank/DDBJ whole genome shotgun (WGS) entry which is preliminary data.</text>
</comment>
<evidence type="ECO:0000256" key="9">
    <source>
        <dbReference type="PROSITE-ProRule" id="PRU01360"/>
    </source>
</evidence>
<evidence type="ECO:0000256" key="1">
    <source>
        <dbReference type="ARBA" id="ARBA00004571"/>
    </source>
</evidence>
<dbReference type="InterPro" id="IPR008969">
    <property type="entry name" value="CarboxyPept-like_regulatory"/>
</dbReference>
<comment type="similarity">
    <text evidence="9 10">Belongs to the TonB-dependent receptor family.</text>
</comment>
<dbReference type="InterPro" id="IPR000531">
    <property type="entry name" value="Beta-barrel_TonB"/>
</dbReference>
<organism evidence="14 15">
    <name type="scientific">Flavobacterium fragile</name>
    <dbReference type="NCBI Taxonomy" id="2949085"/>
    <lineage>
        <taxon>Bacteria</taxon>
        <taxon>Pseudomonadati</taxon>
        <taxon>Bacteroidota</taxon>
        <taxon>Flavobacteriia</taxon>
        <taxon>Flavobacteriales</taxon>
        <taxon>Flavobacteriaceae</taxon>
        <taxon>Flavobacterium</taxon>
    </lineage>
</organism>
<dbReference type="PANTHER" id="PTHR30069">
    <property type="entry name" value="TONB-DEPENDENT OUTER MEMBRANE RECEPTOR"/>
    <property type="match status" value="1"/>
</dbReference>
<keyword evidence="5 11" id="KW-0732">Signal</keyword>
<reference evidence="14 15" key="1">
    <citation type="submission" date="2022-05" db="EMBL/GenBank/DDBJ databases">
        <title>Flavobacterium sp., isolated from activated sludge.</title>
        <authorList>
            <person name="Ran Q."/>
        </authorList>
    </citation>
    <scope>NUCLEOTIDE SEQUENCE [LARGE SCALE GENOMIC DNA]</scope>
    <source>
        <strain evidence="14 15">HXWNR69</strain>
    </source>
</reference>
<keyword evidence="3 9" id="KW-1134">Transmembrane beta strand</keyword>
<evidence type="ECO:0000259" key="12">
    <source>
        <dbReference type="Pfam" id="PF00593"/>
    </source>
</evidence>
<feature type="domain" description="TonB-dependent receptor plug" evidence="13">
    <location>
        <begin position="122"/>
        <end position="231"/>
    </location>
</feature>
<evidence type="ECO:0000256" key="10">
    <source>
        <dbReference type="RuleBase" id="RU003357"/>
    </source>
</evidence>
<evidence type="ECO:0000313" key="14">
    <source>
        <dbReference type="EMBL" id="MCL9769351.1"/>
    </source>
</evidence>
<evidence type="ECO:0000256" key="4">
    <source>
        <dbReference type="ARBA" id="ARBA00022692"/>
    </source>
</evidence>
<evidence type="ECO:0000259" key="13">
    <source>
        <dbReference type="Pfam" id="PF07715"/>
    </source>
</evidence>
<keyword evidence="4 9" id="KW-0812">Transmembrane</keyword>
<dbReference type="InterPro" id="IPR010917">
    <property type="entry name" value="TonB_rcpt_CS"/>
</dbReference>
<protein>
    <submittedName>
        <fullName evidence="14">TonB-dependent receptor</fullName>
    </submittedName>
</protein>
<keyword evidence="14" id="KW-0675">Receptor</keyword>
<dbReference type="SUPFAM" id="SSF49464">
    <property type="entry name" value="Carboxypeptidase regulatory domain-like"/>
    <property type="match status" value="1"/>
</dbReference>
<dbReference type="InterPro" id="IPR012910">
    <property type="entry name" value="Plug_dom"/>
</dbReference>
<evidence type="ECO:0000256" key="5">
    <source>
        <dbReference type="ARBA" id="ARBA00022729"/>
    </source>
</evidence>
<accession>A0ABT0TFK3</accession>
<dbReference type="InterPro" id="IPR039426">
    <property type="entry name" value="TonB-dep_rcpt-like"/>
</dbReference>
<evidence type="ECO:0000256" key="6">
    <source>
        <dbReference type="ARBA" id="ARBA00023077"/>
    </source>
</evidence>
<gene>
    <name evidence="14" type="ORF">NAT47_02885</name>
</gene>
<dbReference type="EMBL" id="JAMLJN010000002">
    <property type="protein sequence ID" value="MCL9769351.1"/>
    <property type="molecule type" value="Genomic_DNA"/>
</dbReference>
<evidence type="ECO:0000256" key="7">
    <source>
        <dbReference type="ARBA" id="ARBA00023136"/>
    </source>
</evidence>
<dbReference type="Gene3D" id="2.170.130.10">
    <property type="entry name" value="TonB-dependent receptor, plug domain"/>
    <property type="match status" value="1"/>
</dbReference>
<dbReference type="SUPFAM" id="SSF56935">
    <property type="entry name" value="Porins"/>
    <property type="match status" value="1"/>
</dbReference>